<dbReference type="OrthoDB" id="3409779at2759"/>
<keyword evidence="4" id="KW-1185">Reference proteome</keyword>
<evidence type="ECO:0000313" key="3">
    <source>
        <dbReference type="EMBL" id="EJU00418.1"/>
    </source>
</evidence>
<gene>
    <name evidence="3" type="ORF">DACRYDRAFT_16888</name>
</gene>
<dbReference type="RefSeq" id="XP_040627315.1">
    <property type="nucleotide sequence ID" value="XM_040771240.1"/>
</dbReference>
<dbReference type="HOGENOM" id="CLU_698336_0_0_1"/>
<dbReference type="Proteomes" id="UP000030653">
    <property type="component" value="Unassembled WGS sequence"/>
</dbReference>
<sequence length="360" mass="40328">MSTSGSPSQSISATEGAHDTERLAANLIAMLQSNQVGSETTSSQVIAQVTRKAPGAGLPAPLVLFSLNDSDSSFTSQSFVPTSAPSILPLSPSIPSPDDPHIALHAESAVEELRRRLTDLEQAHRDASICTRRRRRPTQLTDDDEEPYSKRQCGTHLVSRLQRDQLDEMDLPVHAYLQKEVRKTMYNLIGYQRGALMPDISGPLVARSGQFLVPDFKAGINAPPNRLIQGRAAEMVLAYECDHPGTVPETRPMKLMHTEQRLAELDGGEKKMRREREARRIERRKTRGQQLCDAIVDFCQEHDLDHQEMHNALVDEEWVGEEWSCDEDGTRNESWRQKLFEAGTISLTERDDPDVAILEK</sequence>
<name>M5G9E9_DACPD</name>
<protein>
    <submittedName>
        <fullName evidence="3">Uncharacterized protein</fullName>
    </submittedName>
</protein>
<dbReference type="AlphaFoldDB" id="M5G9E9"/>
<keyword evidence="1" id="KW-0175">Coiled coil</keyword>
<dbReference type="GeneID" id="63686302"/>
<organism evidence="3 4">
    <name type="scientific">Dacryopinax primogenitus (strain DJM 731)</name>
    <name type="common">Brown rot fungus</name>
    <dbReference type="NCBI Taxonomy" id="1858805"/>
    <lineage>
        <taxon>Eukaryota</taxon>
        <taxon>Fungi</taxon>
        <taxon>Dikarya</taxon>
        <taxon>Basidiomycota</taxon>
        <taxon>Agaricomycotina</taxon>
        <taxon>Dacrymycetes</taxon>
        <taxon>Dacrymycetales</taxon>
        <taxon>Dacrymycetaceae</taxon>
        <taxon>Dacryopinax</taxon>
    </lineage>
</organism>
<evidence type="ECO:0000313" key="4">
    <source>
        <dbReference type="Proteomes" id="UP000030653"/>
    </source>
</evidence>
<feature type="coiled-coil region" evidence="1">
    <location>
        <begin position="103"/>
        <end position="130"/>
    </location>
</feature>
<evidence type="ECO:0000256" key="1">
    <source>
        <dbReference type="SAM" id="Coils"/>
    </source>
</evidence>
<accession>M5G9E9</accession>
<reference evidence="3 4" key="1">
    <citation type="journal article" date="2012" name="Science">
        <title>The Paleozoic origin of enzymatic lignin decomposition reconstructed from 31 fungal genomes.</title>
        <authorList>
            <person name="Floudas D."/>
            <person name="Binder M."/>
            <person name="Riley R."/>
            <person name="Barry K."/>
            <person name="Blanchette R.A."/>
            <person name="Henrissat B."/>
            <person name="Martinez A.T."/>
            <person name="Otillar R."/>
            <person name="Spatafora J.W."/>
            <person name="Yadav J.S."/>
            <person name="Aerts A."/>
            <person name="Benoit I."/>
            <person name="Boyd A."/>
            <person name="Carlson A."/>
            <person name="Copeland A."/>
            <person name="Coutinho P.M."/>
            <person name="de Vries R.P."/>
            <person name="Ferreira P."/>
            <person name="Findley K."/>
            <person name="Foster B."/>
            <person name="Gaskell J."/>
            <person name="Glotzer D."/>
            <person name="Gorecki P."/>
            <person name="Heitman J."/>
            <person name="Hesse C."/>
            <person name="Hori C."/>
            <person name="Igarashi K."/>
            <person name="Jurgens J.A."/>
            <person name="Kallen N."/>
            <person name="Kersten P."/>
            <person name="Kohler A."/>
            <person name="Kuees U."/>
            <person name="Kumar T.K.A."/>
            <person name="Kuo A."/>
            <person name="LaButti K."/>
            <person name="Larrondo L.F."/>
            <person name="Lindquist E."/>
            <person name="Ling A."/>
            <person name="Lombard V."/>
            <person name="Lucas S."/>
            <person name="Lundell T."/>
            <person name="Martin R."/>
            <person name="McLaughlin D.J."/>
            <person name="Morgenstern I."/>
            <person name="Morin E."/>
            <person name="Murat C."/>
            <person name="Nagy L.G."/>
            <person name="Nolan M."/>
            <person name="Ohm R.A."/>
            <person name="Patyshakuliyeva A."/>
            <person name="Rokas A."/>
            <person name="Ruiz-Duenas F.J."/>
            <person name="Sabat G."/>
            <person name="Salamov A."/>
            <person name="Samejima M."/>
            <person name="Schmutz J."/>
            <person name="Slot J.C."/>
            <person name="St John F."/>
            <person name="Stenlid J."/>
            <person name="Sun H."/>
            <person name="Sun S."/>
            <person name="Syed K."/>
            <person name="Tsang A."/>
            <person name="Wiebenga A."/>
            <person name="Young D."/>
            <person name="Pisabarro A."/>
            <person name="Eastwood D.C."/>
            <person name="Martin F."/>
            <person name="Cullen D."/>
            <person name="Grigoriev I.V."/>
            <person name="Hibbett D.S."/>
        </authorList>
    </citation>
    <scope>NUCLEOTIDE SEQUENCE [LARGE SCALE GENOMIC DNA]</scope>
    <source>
        <strain evidence="3 4">DJM-731 SS1</strain>
    </source>
</reference>
<proteinExistence type="predicted"/>
<evidence type="ECO:0000256" key="2">
    <source>
        <dbReference type="SAM" id="MobiDB-lite"/>
    </source>
</evidence>
<dbReference type="EMBL" id="JH795867">
    <property type="protein sequence ID" value="EJU00418.1"/>
    <property type="molecule type" value="Genomic_DNA"/>
</dbReference>
<feature type="region of interest" description="Disordered" evidence="2">
    <location>
        <begin position="132"/>
        <end position="151"/>
    </location>
</feature>